<feature type="transmembrane region" description="Helical" evidence="6">
    <location>
        <begin position="188"/>
        <end position="212"/>
    </location>
</feature>
<feature type="transmembrane region" description="Helical" evidence="6">
    <location>
        <begin position="467"/>
        <end position="486"/>
    </location>
</feature>
<dbReference type="InterPro" id="IPR036259">
    <property type="entry name" value="MFS_trans_sf"/>
</dbReference>
<feature type="transmembrane region" description="Helical" evidence="6">
    <location>
        <begin position="218"/>
        <end position="238"/>
    </location>
</feature>
<evidence type="ECO:0000256" key="6">
    <source>
        <dbReference type="SAM" id="Phobius"/>
    </source>
</evidence>
<feature type="transmembrane region" description="Helical" evidence="6">
    <location>
        <begin position="317"/>
        <end position="342"/>
    </location>
</feature>
<feature type="transmembrane region" description="Helical" evidence="6">
    <location>
        <begin position="131"/>
        <end position="149"/>
    </location>
</feature>
<comment type="caution">
    <text evidence="8">The sequence shown here is derived from an EMBL/GenBank/DDBJ whole genome shotgun (WGS) entry which is preliminary data.</text>
</comment>
<dbReference type="OrthoDB" id="5215911at2759"/>
<dbReference type="SUPFAM" id="SSF103473">
    <property type="entry name" value="MFS general substrate transporter"/>
    <property type="match status" value="1"/>
</dbReference>
<dbReference type="OMA" id="ITISLHW"/>
<dbReference type="GeneID" id="27721530"/>
<organism evidence="8 9">
    <name type="scientific">Pseudallescheria apiosperma</name>
    <name type="common">Scedosporium apiospermum</name>
    <dbReference type="NCBI Taxonomy" id="563466"/>
    <lineage>
        <taxon>Eukaryota</taxon>
        <taxon>Fungi</taxon>
        <taxon>Dikarya</taxon>
        <taxon>Ascomycota</taxon>
        <taxon>Pezizomycotina</taxon>
        <taxon>Sordariomycetes</taxon>
        <taxon>Hypocreomycetidae</taxon>
        <taxon>Microascales</taxon>
        <taxon>Microascaceae</taxon>
        <taxon>Scedosporium</taxon>
    </lineage>
</organism>
<evidence type="ECO:0000256" key="4">
    <source>
        <dbReference type="ARBA" id="ARBA00023136"/>
    </source>
</evidence>
<feature type="region of interest" description="Disordered" evidence="5">
    <location>
        <begin position="1"/>
        <end position="26"/>
    </location>
</feature>
<evidence type="ECO:0000256" key="1">
    <source>
        <dbReference type="ARBA" id="ARBA00004141"/>
    </source>
</evidence>
<dbReference type="HOGENOM" id="CLU_008455_13_6_1"/>
<dbReference type="GO" id="GO:0022857">
    <property type="term" value="F:transmembrane transporter activity"/>
    <property type="evidence" value="ECO:0007669"/>
    <property type="project" value="InterPro"/>
</dbReference>
<keyword evidence="9" id="KW-1185">Reference proteome</keyword>
<evidence type="ECO:0000256" key="3">
    <source>
        <dbReference type="ARBA" id="ARBA00022989"/>
    </source>
</evidence>
<feature type="transmembrane region" description="Helical" evidence="6">
    <location>
        <begin position="498"/>
        <end position="519"/>
    </location>
</feature>
<comment type="subcellular location">
    <subcellularLocation>
        <location evidence="1">Membrane</location>
        <topology evidence="1">Multi-pass membrane protein</topology>
    </subcellularLocation>
</comment>
<dbReference type="EMBL" id="JOWA01000086">
    <property type="protein sequence ID" value="KEZ45045.1"/>
    <property type="molecule type" value="Genomic_DNA"/>
</dbReference>
<dbReference type="GO" id="GO:0005886">
    <property type="term" value="C:plasma membrane"/>
    <property type="evidence" value="ECO:0007669"/>
    <property type="project" value="TreeGrafter"/>
</dbReference>
<name>A0A084GCI3_PSEDA</name>
<feature type="transmembrane region" description="Helical" evidence="6">
    <location>
        <begin position="429"/>
        <end position="446"/>
    </location>
</feature>
<keyword evidence="4 6" id="KW-0472">Membrane</keyword>
<proteinExistence type="predicted"/>
<sequence>MDSQFPREKGGKDSTPQPRSLGTIQLLDGATNERILVPKPSDDPNDPLNWSDARKRYIFGLSCTSIFLAHCLAVGPSVALGPITAEFYGPENVAANISTVSFLQTACSLMMGVGNLIWVPIAIKYGRRPTYVASFLIMTGCSVWCGAAKTFPSALAARILLGTAIASPEVIAPLTLTDIFFLHQRGRVMVIYTCALSAGVGVGVVISGLITMHHSWRMIYWVFTALIGVCTLLILFTFPETNYNRQINVLTGEPVLAPNINSDKSRTSDLKDERVENIETLSQPGFPPQRKTFVQDLKIFTTTYTNERLVDLVFRPIAAIVLPALLWATLVNTMTIGMIVVLSASFSSAFSEIYGFETWQAGLTFIASIVGSLVGIFWGGHAGDWVADKLTLRNGGVRTPEMRLPAMAISLVTGPLSCLLYGFGFGKKLHWMCATVGIGLVNFTIVQSNNIGLVYIIDSYRPIAGEVIITQSVFKAIFGFLLSFYADLWIRRDGYITVFSILAGVSAAVFLSTSIFYVWGDKLRRASWKWRWVTKFLHWNADREVGASSEGTQLKEFSTVD</sequence>
<feature type="transmembrane region" description="Helical" evidence="6">
    <location>
        <begin position="100"/>
        <end position="119"/>
    </location>
</feature>
<gene>
    <name evidence="8" type="ORF">SAPIO_CDS2458</name>
</gene>
<dbReference type="KEGG" id="sapo:SAPIO_CDS2458"/>
<evidence type="ECO:0000259" key="7">
    <source>
        <dbReference type="PROSITE" id="PS50850"/>
    </source>
</evidence>
<dbReference type="InterPro" id="IPR020846">
    <property type="entry name" value="MFS_dom"/>
</dbReference>
<feature type="transmembrane region" description="Helical" evidence="6">
    <location>
        <begin position="155"/>
        <end position="176"/>
    </location>
</feature>
<feature type="domain" description="Major facilitator superfamily (MFS) profile" evidence="7">
    <location>
        <begin position="48"/>
        <end position="561"/>
    </location>
</feature>
<dbReference type="Proteomes" id="UP000028545">
    <property type="component" value="Unassembled WGS sequence"/>
</dbReference>
<reference evidence="8 9" key="1">
    <citation type="journal article" date="2014" name="Genome Announc.">
        <title>Draft genome sequence of the pathogenic fungus Scedosporium apiospermum.</title>
        <authorList>
            <person name="Vandeputte P."/>
            <person name="Ghamrawi S."/>
            <person name="Rechenmann M."/>
            <person name="Iltis A."/>
            <person name="Giraud S."/>
            <person name="Fleury M."/>
            <person name="Thornton C."/>
            <person name="Delhaes L."/>
            <person name="Meyer W."/>
            <person name="Papon N."/>
            <person name="Bouchara J.P."/>
        </authorList>
    </citation>
    <scope>NUCLEOTIDE SEQUENCE [LARGE SCALE GENOMIC DNA]</scope>
    <source>
        <strain evidence="8 9">IHEM 14462</strain>
    </source>
</reference>
<evidence type="ECO:0000256" key="2">
    <source>
        <dbReference type="ARBA" id="ARBA00022692"/>
    </source>
</evidence>
<evidence type="ECO:0000256" key="5">
    <source>
        <dbReference type="SAM" id="MobiDB-lite"/>
    </source>
</evidence>
<evidence type="ECO:0000313" key="8">
    <source>
        <dbReference type="EMBL" id="KEZ45045.1"/>
    </source>
</evidence>
<dbReference type="AlphaFoldDB" id="A0A084GCI3"/>
<dbReference type="Pfam" id="PF07690">
    <property type="entry name" value="MFS_1"/>
    <property type="match status" value="1"/>
</dbReference>
<accession>A0A084GCI3</accession>
<dbReference type="VEuPathDB" id="FungiDB:SAPIO_CDS2458"/>
<dbReference type="RefSeq" id="XP_016644844.1">
    <property type="nucleotide sequence ID" value="XM_016785468.1"/>
</dbReference>
<keyword evidence="2 6" id="KW-0812">Transmembrane</keyword>
<dbReference type="PROSITE" id="PS50850">
    <property type="entry name" value="MFS"/>
    <property type="match status" value="1"/>
</dbReference>
<feature type="transmembrane region" description="Helical" evidence="6">
    <location>
        <begin position="57"/>
        <end position="80"/>
    </location>
</feature>
<feature type="compositionally biased region" description="Polar residues" evidence="5">
    <location>
        <begin position="14"/>
        <end position="23"/>
    </location>
</feature>
<dbReference type="InterPro" id="IPR011701">
    <property type="entry name" value="MFS"/>
</dbReference>
<protein>
    <recommendedName>
        <fullName evidence="7">Major facilitator superfamily (MFS) profile domain-containing protein</fullName>
    </recommendedName>
</protein>
<feature type="transmembrane region" description="Helical" evidence="6">
    <location>
        <begin position="404"/>
        <end position="423"/>
    </location>
</feature>
<keyword evidence="3 6" id="KW-1133">Transmembrane helix</keyword>
<dbReference type="PANTHER" id="PTHR23502">
    <property type="entry name" value="MAJOR FACILITATOR SUPERFAMILY"/>
    <property type="match status" value="1"/>
</dbReference>
<feature type="compositionally biased region" description="Basic and acidic residues" evidence="5">
    <location>
        <begin position="1"/>
        <end position="12"/>
    </location>
</feature>
<dbReference type="PANTHER" id="PTHR23502:SF34">
    <property type="entry name" value="PROTEIN HOL1"/>
    <property type="match status" value="1"/>
</dbReference>
<evidence type="ECO:0000313" key="9">
    <source>
        <dbReference type="Proteomes" id="UP000028545"/>
    </source>
</evidence>
<feature type="transmembrane region" description="Helical" evidence="6">
    <location>
        <begin position="362"/>
        <end position="383"/>
    </location>
</feature>
<dbReference type="Gene3D" id="1.20.1250.20">
    <property type="entry name" value="MFS general substrate transporter like domains"/>
    <property type="match status" value="1"/>
</dbReference>